<dbReference type="Proteomes" id="UP000033423">
    <property type="component" value="Unassembled WGS sequence"/>
</dbReference>
<name>A0A0F3GN61_9BACT</name>
<keyword evidence="3" id="KW-1185">Reference proteome</keyword>
<sequence>MPSKTIRPPLSPASGPSSTQWSARAMTSRLCSMMTTVLPASISRLSMPINAPTSCM</sequence>
<evidence type="ECO:0000313" key="3">
    <source>
        <dbReference type="Proteomes" id="UP000033423"/>
    </source>
</evidence>
<dbReference type="EMBL" id="LACI01001951">
    <property type="protein sequence ID" value="KJU83321.1"/>
    <property type="molecule type" value="Genomic_DNA"/>
</dbReference>
<dbReference type="AlphaFoldDB" id="A0A0F3GN61"/>
<accession>A0A0F3GN61</accession>
<gene>
    <name evidence="2" type="ORF">MBAV_004485</name>
</gene>
<evidence type="ECO:0000256" key="1">
    <source>
        <dbReference type="SAM" id="MobiDB-lite"/>
    </source>
</evidence>
<feature type="region of interest" description="Disordered" evidence="1">
    <location>
        <begin position="1"/>
        <end position="21"/>
    </location>
</feature>
<proteinExistence type="predicted"/>
<comment type="caution">
    <text evidence="2">The sequence shown here is derived from an EMBL/GenBank/DDBJ whole genome shotgun (WGS) entry which is preliminary data.</text>
</comment>
<organism evidence="2 3">
    <name type="scientific">Candidatus Magnetobacterium bavaricum</name>
    <dbReference type="NCBI Taxonomy" id="29290"/>
    <lineage>
        <taxon>Bacteria</taxon>
        <taxon>Pseudomonadati</taxon>
        <taxon>Nitrospirota</taxon>
        <taxon>Thermodesulfovibrionia</taxon>
        <taxon>Thermodesulfovibrionales</taxon>
        <taxon>Candidatus Magnetobacteriaceae</taxon>
        <taxon>Candidatus Magnetobacterium</taxon>
    </lineage>
</organism>
<reference evidence="2 3" key="1">
    <citation type="submission" date="2015-02" db="EMBL/GenBank/DDBJ databases">
        <title>Single-cell genomics of uncultivated deep-branching MTB reveals a conserved set of magnetosome genes.</title>
        <authorList>
            <person name="Kolinko S."/>
            <person name="Richter M."/>
            <person name="Glockner F.O."/>
            <person name="Brachmann A."/>
            <person name="Schuler D."/>
        </authorList>
    </citation>
    <scope>NUCLEOTIDE SEQUENCE [LARGE SCALE GENOMIC DNA]</scope>
    <source>
        <strain evidence="2">TM-1</strain>
    </source>
</reference>
<protein>
    <submittedName>
        <fullName evidence="2">Uncharacterized protein</fullName>
    </submittedName>
</protein>
<evidence type="ECO:0000313" key="2">
    <source>
        <dbReference type="EMBL" id="KJU83321.1"/>
    </source>
</evidence>